<protein>
    <submittedName>
        <fullName evidence="1">Uncharacterized protein</fullName>
    </submittedName>
</protein>
<proteinExistence type="predicted"/>
<evidence type="ECO:0000313" key="1">
    <source>
        <dbReference type="EMBL" id="OAP15545.1"/>
    </source>
</evidence>
<gene>
    <name evidence="1" type="ordered locus">AXX17_At1g22230</name>
</gene>
<accession>A0A178WDH6</accession>
<dbReference type="Proteomes" id="UP000078284">
    <property type="component" value="Chromosome 1"/>
</dbReference>
<sequence length="70" mass="8271">MLCCFNTQKCTRRRTLYTEYVIPIHADSISSHEQLQCWRRVTIALVNNLHLFVANQPQIQLSWISLTLPR</sequence>
<comment type="caution">
    <text evidence="1">The sequence shown here is derived from an EMBL/GenBank/DDBJ whole genome shotgun (WGS) entry which is preliminary data.</text>
</comment>
<reference evidence="2" key="1">
    <citation type="journal article" date="2016" name="Proc. Natl. Acad. Sci. U.S.A.">
        <title>Chromosome-level assembly of Arabidopsis thaliana Ler reveals the extent of translocation and inversion polymorphisms.</title>
        <authorList>
            <person name="Zapata L."/>
            <person name="Ding J."/>
            <person name="Willing E.M."/>
            <person name="Hartwig B."/>
            <person name="Bezdan D."/>
            <person name="Jiao W.B."/>
            <person name="Patel V."/>
            <person name="Velikkakam James G."/>
            <person name="Koornneef M."/>
            <person name="Ossowski S."/>
            <person name="Schneeberger K."/>
        </authorList>
    </citation>
    <scope>NUCLEOTIDE SEQUENCE [LARGE SCALE GENOMIC DNA]</scope>
    <source>
        <strain evidence="2">cv. Landsberg erecta</strain>
    </source>
</reference>
<evidence type="ECO:0000313" key="2">
    <source>
        <dbReference type="Proteomes" id="UP000078284"/>
    </source>
</evidence>
<organism evidence="1 2">
    <name type="scientific">Arabidopsis thaliana</name>
    <name type="common">Mouse-ear cress</name>
    <dbReference type="NCBI Taxonomy" id="3702"/>
    <lineage>
        <taxon>Eukaryota</taxon>
        <taxon>Viridiplantae</taxon>
        <taxon>Streptophyta</taxon>
        <taxon>Embryophyta</taxon>
        <taxon>Tracheophyta</taxon>
        <taxon>Spermatophyta</taxon>
        <taxon>Magnoliopsida</taxon>
        <taxon>eudicotyledons</taxon>
        <taxon>Gunneridae</taxon>
        <taxon>Pentapetalae</taxon>
        <taxon>rosids</taxon>
        <taxon>malvids</taxon>
        <taxon>Brassicales</taxon>
        <taxon>Brassicaceae</taxon>
        <taxon>Camelineae</taxon>
        <taxon>Arabidopsis</taxon>
    </lineage>
</organism>
<dbReference type="EMBL" id="LUHQ01000001">
    <property type="protein sequence ID" value="OAP15545.1"/>
    <property type="molecule type" value="Genomic_DNA"/>
</dbReference>
<name>A0A178WDH6_ARATH</name>
<dbReference type="AlphaFoldDB" id="A0A178WDH6"/>